<feature type="region of interest" description="Disordered" evidence="1">
    <location>
        <begin position="286"/>
        <end position="308"/>
    </location>
</feature>
<feature type="compositionally biased region" description="Polar residues" evidence="1">
    <location>
        <begin position="238"/>
        <end position="258"/>
    </location>
</feature>
<feature type="compositionally biased region" description="Low complexity" evidence="1">
    <location>
        <begin position="396"/>
        <end position="413"/>
    </location>
</feature>
<evidence type="ECO:0000313" key="3">
    <source>
        <dbReference type="EMBL" id="CAG2236759.1"/>
    </source>
</evidence>
<sequence length="522" mass="58322">MKMLHSLVIVICVVVGVLTKVIPITNICESQDGVMRCSYSGEGQYISLQELNNDREIRFERFFYPSTLFIENAEHLRRITIESGSARCEDISCDNPKVVISIAGIPCQSSIKSTASSTTSATSEPAFSPHQMKLISDIKFNSDMLMELIIKFQNSAHVEELHGFTEESLDTLDRDDLIKCITKSFGVDIERIEAILKKSLDTNALVKLAHCAIELANEHNWHVPAQSSIEQRKGVQPQIGTFQQEESSGRGTSTSKGASPNHVIDLTSSNEQEAMEVEHSAACKSSASNGACGQKDATEWKDGQRVPTKRGLSLPLHRWKMLVDSLDFLHQAIMEKREYKSHLGRNMYATIGHSSVCVDLRYCNWIMENSKEEVVVITNVEQAVLPMLEDEDVHTNKSPTSTSKAPTSTSQTQTQWNQRYEKFLLDTYKTFEESKNQSKINGELLLILDFNISMVSSHPSTTINIPVTPIKFITPPPFSFSDRDSSPEPSAPMEIELPSVPSLVASRSRAQTSRKIEVENYL</sequence>
<reference evidence="3" key="1">
    <citation type="submission" date="2021-03" db="EMBL/GenBank/DDBJ databases">
        <authorList>
            <person name="Bekaert M."/>
        </authorList>
    </citation>
    <scope>NUCLEOTIDE SEQUENCE</scope>
</reference>
<protein>
    <submittedName>
        <fullName evidence="3">Uncharacterized protein</fullName>
    </submittedName>
</protein>
<feature type="region of interest" description="Disordered" evidence="1">
    <location>
        <begin position="478"/>
        <end position="499"/>
    </location>
</feature>
<evidence type="ECO:0000313" key="4">
    <source>
        <dbReference type="Proteomes" id="UP000683360"/>
    </source>
</evidence>
<feature type="signal peptide" evidence="2">
    <location>
        <begin position="1"/>
        <end position="19"/>
    </location>
</feature>
<dbReference type="Proteomes" id="UP000683360">
    <property type="component" value="Unassembled WGS sequence"/>
</dbReference>
<dbReference type="AlphaFoldDB" id="A0A8S3TSQ0"/>
<dbReference type="EMBL" id="CAJPWZ010002367">
    <property type="protein sequence ID" value="CAG2236759.1"/>
    <property type="molecule type" value="Genomic_DNA"/>
</dbReference>
<organism evidence="3 4">
    <name type="scientific">Mytilus edulis</name>
    <name type="common">Blue mussel</name>
    <dbReference type="NCBI Taxonomy" id="6550"/>
    <lineage>
        <taxon>Eukaryota</taxon>
        <taxon>Metazoa</taxon>
        <taxon>Spiralia</taxon>
        <taxon>Lophotrochozoa</taxon>
        <taxon>Mollusca</taxon>
        <taxon>Bivalvia</taxon>
        <taxon>Autobranchia</taxon>
        <taxon>Pteriomorphia</taxon>
        <taxon>Mytilida</taxon>
        <taxon>Mytiloidea</taxon>
        <taxon>Mytilidae</taxon>
        <taxon>Mytilinae</taxon>
        <taxon>Mytilus</taxon>
    </lineage>
</organism>
<gene>
    <name evidence="3" type="ORF">MEDL_49286</name>
</gene>
<name>A0A8S3TSQ0_MYTED</name>
<feature type="region of interest" description="Disordered" evidence="1">
    <location>
        <begin position="389"/>
        <end position="413"/>
    </location>
</feature>
<comment type="caution">
    <text evidence="3">The sequence shown here is derived from an EMBL/GenBank/DDBJ whole genome shotgun (WGS) entry which is preliminary data.</text>
</comment>
<evidence type="ECO:0000256" key="2">
    <source>
        <dbReference type="SAM" id="SignalP"/>
    </source>
</evidence>
<proteinExistence type="predicted"/>
<keyword evidence="2" id="KW-0732">Signal</keyword>
<feature type="chain" id="PRO_5035913026" evidence="2">
    <location>
        <begin position="20"/>
        <end position="522"/>
    </location>
</feature>
<feature type="region of interest" description="Disordered" evidence="1">
    <location>
        <begin position="228"/>
        <end position="263"/>
    </location>
</feature>
<accession>A0A8S3TSQ0</accession>
<keyword evidence="4" id="KW-1185">Reference proteome</keyword>
<evidence type="ECO:0000256" key="1">
    <source>
        <dbReference type="SAM" id="MobiDB-lite"/>
    </source>
</evidence>